<organism evidence="2 3">
    <name type="scientific">Patiria miniata</name>
    <name type="common">Bat star</name>
    <name type="synonym">Asterina miniata</name>
    <dbReference type="NCBI Taxonomy" id="46514"/>
    <lineage>
        <taxon>Eukaryota</taxon>
        <taxon>Metazoa</taxon>
        <taxon>Echinodermata</taxon>
        <taxon>Eleutherozoa</taxon>
        <taxon>Asterozoa</taxon>
        <taxon>Asteroidea</taxon>
        <taxon>Valvatacea</taxon>
        <taxon>Valvatida</taxon>
        <taxon>Asterinidae</taxon>
        <taxon>Patiria</taxon>
    </lineage>
</organism>
<evidence type="ECO:0000313" key="3">
    <source>
        <dbReference type="Proteomes" id="UP000887568"/>
    </source>
</evidence>
<dbReference type="GeneID" id="119744468"/>
<dbReference type="PANTHER" id="PTHR36694">
    <property type="entry name" value="PASIFLORA 1, ISOFORM A-RELATED"/>
    <property type="match status" value="1"/>
</dbReference>
<sequence>MGSLAKKSSRSKHVCIRVLWWPGSHSAAISCCLSEKMAFLYTRRCCCCSLEWGTMAVAIWTMICSLMALMQCGYTLAYTDPQNIPNEARVYGSLIVLHAFLFLSALLLVIGMVRMNELLLCPYVVLETLAFLAYIGLEVALIAALVNGSWKNFSLFSSSTGPISGDNFKFLYITAAAVIPVWLLVKIPCLLCVVSLHRDIRIYKGDLKTQFPFFPRRGSTLDNAGLIQ</sequence>
<accession>A0A914BKL8</accession>
<feature type="transmembrane region" description="Helical" evidence="1">
    <location>
        <begin position="170"/>
        <end position="194"/>
    </location>
</feature>
<feature type="transmembrane region" description="Helical" evidence="1">
    <location>
        <begin position="52"/>
        <end position="70"/>
    </location>
</feature>
<feature type="transmembrane region" description="Helical" evidence="1">
    <location>
        <begin position="90"/>
        <end position="113"/>
    </location>
</feature>
<evidence type="ECO:0000313" key="2">
    <source>
        <dbReference type="EnsemblMetazoa" id="XP_038076331.1"/>
    </source>
</evidence>
<dbReference type="RefSeq" id="XP_038076331.1">
    <property type="nucleotide sequence ID" value="XM_038220403.1"/>
</dbReference>
<dbReference type="PANTHER" id="PTHR36694:SF11">
    <property type="entry name" value="LP21121P-RELATED"/>
    <property type="match status" value="1"/>
</dbReference>
<dbReference type="AlphaFoldDB" id="A0A914BKL8"/>
<keyword evidence="3" id="KW-1185">Reference proteome</keyword>
<keyword evidence="1" id="KW-1133">Transmembrane helix</keyword>
<dbReference type="PROSITE" id="PS51257">
    <property type="entry name" value="PROKAR_LIPOPROTEIN"/>
    <property type="match status" value="1"/>
</dbReference>
<keyword evidence="1" id="KW-0812">Transmembrane</keyword>
<keyword evidence="1" id="KW-0472">Membrane</keyword>
<evidence type="ECO:0000256" key="1">
    <source>
        <dbReference type="SAM" id="Phobius"/>
    </source>
</evidence>
<protein>
    <submittedName>
        <fullName evidence="2">Uncharacterized protein</fullName>
    </submittedName>
</protein>
<name>A0A914BKL8_PATMI</name>
<reference evidence="2" key="1">
    <citation type="submission" date="2022-11" db="UniProtKB">
        <authorList>
            <consortium name="EnsemblMetazoa"/>
        </authorList>
    </citation>
    <scope>IDENTIFICATION</scope>
</reference>
<dbReference type="EnsemblMetazoa" id="XM_038220403.1">
    <property type="protein sequence ID" value="XP_038076331.1"/>
    <property type="gene ID" value="LOC119744468"/>
</dbReference>
<dbReference type="OrthoDB" id="10427982at2759"/>
<dbReference type="OMA" id="MICSLMA"/>
<proteinExistence type="predicted"/>
<feature type="transmembrane region" description="Helical" evidence="1">
    <location>
        <begin position="125"/>
        <end position="150"/>
    </location>
</feature>
<dbReference type="Proteomes" id="UP000887568">
    <property type="component" value="Unplaced"/>
</dbReference>